<protein>
    <submittedName>
        <fullName evidence="1">Uncharacterized protein</fullName>
    </submittedName>
</protein>
<name>A0A833TDF4_PHYIN</name>
<gene>
    <name evidence="1" type="ORF">GN244_ATG03384</name>
</gene>
<dbReference type="EMBL" id="WSZM01000073">
    <property type="protein sequence ID" value="KAF4044295.1"/>
    <property type="molecule type" value="Genomic_DNA"/>
</dbReference>
<keyword evidence="2" id="KW-1185">Reference proteome</keyword>
<dbReference type="AlphaFoldDB" id="A0A833TDF4"/>
<evidence type="ECO:0000313" key="1">
    <source>
        <dbReference type="EMBL" id="KAF4044295.1"/>
    </source>
</evidence>
<comment type="caution">
    <text evidence="1">The sequence shown here is derived from an EMBL/GenBank/DDBJ whole genome shotgun (WGS) entry which is preliminary data.</text>
</comment>
<dbReference type="Proteomes" id="UP000602510">
    <property type="component" value="Unassembled WGS sequence"/>
</dbReference>
<evidence type="ECO:0000313" key="2">
    <source>
        <dbReference type="Proteomes" id="UP000602510"/>
    </source>
</evidence>
<organism evidence="1 2">
    <name type="scientific">Phytophthora infestans</name>
    <name type="common">Potato late blight agent</name>
    <name type="synonym">Botrytis infestans</name>
    <dbReference type="NCBI Taxonomy" id="4787"/>
    <lineage>
        <taxon>Eukaryota</taxon>
        <taxon>Sar</taxon>
        <taxon>Stramenopiles</taxon>
        <taxon>Oomycota</taxon>
        <taxon>Peronosporomycetes</taxon>
        <taxon>Peronosporales</taxon>
        <taxon>Peronosporaceae</taxon>
        <taxon>Phytophthora</taxon>
    </lineage>
</organism>
<reference evidence="1" key="1">
    <citation type="submission" date="2020-04" db="EMBL/GenBank/DDBJ databases">
        <title>Hybrid Assembly of Korean Phytophthora infestans isolates.</title>
        <authorList>
            <person name="Prokchorchik M."/>
            <person name="Lee Y."/>
            <person name="Seo J."/>
            <person name="Cho J.-H."/>
            <person name="Park Y.-E."/>
            <person name="Jang D.-C."/>
            <person name="Im J.-S."/>
            <person name="Choi J.-G."/>
            <person name="Park H.-J."/>
            <person name="Lee G.-B."/>
            <person name="Lee Y.-G."/>
            <person name="Hong S.-Y."/>
            <person name="Cho K."/>
            <person name="Sohn K.H."/>
        </authorList>
    </citation>
    <scope>NUCLEOTIDE SEQUENCE</scope>
    <source>
        <strain evidence="1">KR_1_A1</strain>
    </source>
</reference>
<accession>A0A833TDF4</accession>
<proteinExistence type="predicted"/>
<sequence>MPNTCIASYPELVGAPARRLPRAAPSEVLKVACIQPQSGVHSASKWRAFSLKVACIQPPVTDRTGATGESAVHDVVTPLQQRL</sequence>